<accession>A0A859QQJ5</accession>
<dbReference type="AlphaFoldDB" id="A0A859QQJ5"/>
<dbReference type="KEGG" id="emx:FKV68_30765"/>
<keyword evidence="1" id="KW-0614">Plasmid</keyword>
<sequence>MILFSFGVGVASPMALSEALSVNPSVAGSASGIYGCVQMAIGALCAATGGFGENPALAAGVTGYRRMCGAGRVFRCRPYETLIARTLGMRGAQSNHCAPADLNDGVESNLTRDMEDGTLRVWSKTLLIPLGEFGTVALYCVCFRFVRPGSHNVSTATVISLNGRRATADAAVLND</sequence>
<evidence type="ECO:0000313" key="2">
    <source>
        <dbReference type="Proteomes" id="UP000510721"/>
    </source>
</evidence>
<protein>
    <submittedName>
        <fullName evidence="1">Multidrug effflux MFS transporter</fullName>
    </submittedName>
</protein>
<dbReference type="Gene3D" id="1.20.1720.10">
    <property type="entry name" value="Multidrug resistance protein D"/>
    <property type="match status" value="1"/>
</dbReference>
<geneLocation type="plasmid" evidence="2">
    <name>pemeittgr7c</name>
</geneLocation>
<organism evidence="1 2">
    <name type="scientific">Sinorhizobium mexicanum</name>
    <dbReference type="NCBI Taxonomy" id="375549"/>
    <lineage>
        <taxon>Bacteria</taxon>
        <taxon>Pseudomonadati</taxon>
        <taxon>Pseudomonadota</taxon>
        <taxon>Alphaproteobacteria</taxon>
        <taxon>Hyphomicrobiales</taxon>
        <taxon>Rhizobiaceae</taxon>
        <taxon>Sinorhizobium/Ensifer group</taxon>
        <taxon>Sinorhizobium</taxon>
    </lineage>
</organism>
<keyword evidence="2" id="KW-1185">Reference proteome</keyword>
<gene>
    <name evidence="1" type="ORF">FKV68_30765</name>
</gene>
<evidence type="ECO:0000313" key="1">
    <source>
        <dbReference type="EMBL" id="QLL65675.1"/>
    </source>
</evidence>
<dbReference type="EMBL" id="CP041241">
    <property type="protein sequence ID" value="QLL65675.1"/>
    <property type="molecule type" value="Genomic_DNA"/>
</dbReference>
<proteinExistence type="predicted"/>
<name>A0A859QQJ5_9HYPH</name>
<dbReference type="RefSeq" id="WP_180942574.1">
    <property type="nucleotide sequence ID" value="NZ_CP041241.1"/>
</dbReference>
<reference evidence="1 2" key="1">
    <citation type="submission" date="2019-06" db="EMBL/GenBank/DDBJ databases">
        <title>Complete genome sequence of Ensifer mexicanus ITTG R7 isolated from nodules of Acacia angustissima (Mill.) Kuntze.</title>
        <authorList>
            <person name="Rincon-Rosales R."/>
            <person name="Rogel M.A."/>
            <person name="Guerrero G."/>
            <person name="Rincon-Molina C.I."/>
            <person name="Lopez-Lopez A."/>
            <person name="Martinez-Romero E."/>
        </authorList>
    </citation>
    <scope>NUCLEOTIDE SEQUENCE [LARGE SCALE GENOMIC DNA]</scope>
    <source>
        <strain evidence="1 2">ITTG R7</strain>
        <plasmid evidence="2">pemeittgr7c</plasmid>
    </source>
</reference>
<dbReference type="Proteomes" id="UP000510721">
    <property type="component" value="Plasmid pEmeITTGR7c"/>
</dbReference>